<protein>
    <submittedName>
        <fullName evidence="7">ABC transporter ATP-binding protein</fullName>
    </submittedName>
</protein>
<dbReference type="GO" id="GO:0015807">
    <property type="term" value="P:L-amino acid transport"/>
    <property type="evidence" value="ECO:0007669"/>
    <property type="project" value="TreeGrafter"/>
</dbReference>
<keyword evidence="8" id="KW-1185">Reference proteome</keyword>
<dbReference type="SUPFAM" id="SSF52540">
    <property type="entry name" value="P-loop containing nucleoside triphosphate hydrolases"/>
    <property type="match status" value="1"/>
</dbReference>
<evidence type="ECO:0000256" key="4">
    <source>
        <dbReference type="ARBA" id="ARBA00022840"/>
    </source>
</evidence>
<dbReference type="GO" id="GO:0016887">
    <property type="term" value="F:ATP hydrolysis activity"/>
    <property type="evidence" value="ECO:0007669"/>
    <property type="project" value="InterPro"/>
</dbReference>
<gene>
    <name evidence="7" type="ORF">caldi_11810</name>
</gene>
<keyword evidence="2" id="KW-0813">Transport</keyword>
<keyword evidence="4 7" id="KW-0067">ATP-binding</keyword>
<reference evidence="7" key="1">
    <citation type="submission" date="2022-03" db="EMBL/GenBank/DDBJ databases">
        <title>Complete genome sequence of Caldinitratiruptor microaerophilus.</title>
        <authorList>
            <person name="Mukaiyama R."/>
            <person name="Nishiyama T."/>
            <person name="Ueda K."/>
        </authorList>
    </citation>
    <scope>NUCLEOTIDE SEQUENCE</scope>
    <source>
        <strain evidence="7">JCM 16183</strain>
    </source>
</reference>
<dbReference type="PROSITE" id="PS50893">
    <property type="entry name" value="ABC_TRANSPORTER_2"/>
    <property type="match status" value="1"/>
</dbReference>
<evidence type="ECO:0000313" key="8">
    <source>
        <dbReference type="Proteomes" id="UP001163687"/>
    </source>
</evidence>
<evidence type="ECO:0000259" key="6">
    <source>
        <dbReference type="PROSITE" id="PS50893"/>
    </source>
</evidence>
<dbReference type="Gene3D" id="3.40.50.300">
    <property type="entry name" value="P-loop containing nucleotide triphosphate hydrolases"/>
    <property type="match status" value="1"/>
</dbReference>
<evidence type="ECO:0000313" key="7">
    <source>
        <dbReference type="EMBL" id="BDG60091.1"/>
    </source>
</evidence>
<dbReference type="PIRSF" id="PIRSF039137">
    <property type="entry name" value="ABC_branched_ATPase"/>
    <property type="match status" value="1"/>
</dbReference>
<name>A0AA35G5T6_9FIRM</name>
<dbReference type="InterPro" id="IPR027417">
    <property type="entry name" value="P-loop_NTPase"/>
</dbReference>
<dbReference type="InterPro" id="IPR003593">
    <property type="entry name" value="AAA+_ATPase"/>
</dbReference>
<evidence type="ECO:0000256" key="3">
    <source>
        <dbReference type="ARBA" id="ARBA00022741"/>
    </source>
</evidence>
<evidence type="ECO:0000256" key="1">
    <source>
        <dbReference type="ARBA" id="ARBA00005417"/>
    </source>
</evidence>
<dbReference type="Pfam" id="PF00005">
    <property type="entry name" value="ABC_tran"/>
    <property type="match status" value="1"/>
</dbReference>
<dbReference type="GO" id="GO:0005524">
    <property type="term" value="F:ATP binding"/>
    <property type="evidence" value="ECO:0007669"/>
    <property type="project" value="UniProtKB-KW"/>
</dbReference>
<dbReference type="SMART" id="SM00382">
    <property type="entry name" value="AAA"/>
    <property type="match status" value="1"/>
</dbReference>
<dbReference type="Proteomes" id="UP001163687">
    <property type="component" value="Chromosome"/>
</dbReference>
<dbReference type="PANTHER" id="PTHR43820">
    <property type="entry name" value="HIGH-AFFINITY BRANCHED-CHAIN AMINO ACID TRANSPORT ATP-BINDING PROTEIN LIVF"/>
    <property type="match status" value="1"/>
</dbReference>
<dbReference type="InterPro" id="IPR030660">
    <property type="entry name" value="ABC_branched_ATPase_LivF/BraG"/>
</dbReference>
<keyword evidence="3" id="KW-0547">Nucleotide-binding</keyword>
<feature type="domain" description="ABC transporter" evidence="6">
    <location>
        <begin position="7"/>
        <end position="239"/>
    </location>
</feature>
<comment type="similarity">
    <text evidence="1">Belongs to the ABC transporter superfamily.</text>
</comment>
<sequence length="241" mass="26406">MAQEPLLEVRDLAVAYGSVQVIWGISFRVEEGQVVSIIGSNGAGKTTTLRSLAGLLLPRGGSIRFRGEDITALPAHARVNRQIVLVPEGRQLWPRMTVEENLLLGAFAPAFRGRAQERLARVYDLFPRLKERRRQLAGTLSGGEQQMCAIGRGLMAEPKVLMLDEPSLGLAPKLVEEIFRFVDDISAQGVTILLVEQNVKYALRAADHAYVLETGRITLEGSGRDLLHDDHVRTAYLGGAA</sequence>
<dbReference type="CDD" id="cd03224">
    <property type="entry name" value="ABC_TM1139_LivF_branched"/>
    <property type="match status" value="1"/>
</dbReference>
<dbReference type="EMBL" id="AP025628">
    <property type="protein sequence ID" value="BDG60091.1"/>
    <property type="molecule type" value="Genomic_DNA"/>
</dbReference>
<dbReference type="PANTHER" id="PTHR43820:SF6">
    <property type="entry name" value="ABC TRANSPORTER ATP-BINDING PROTEIN"/>
    <property type="match status" value="1"/>
</dbReference>
<organism evidence="7 8">
    <name type="scientific">Caldinitratiruptor microaerophilus</name>
    <dbReference type="NCBI Taxonomy" id="671077"/>
    <lineage>
        <taxon>Bacteria</taxon>
        <taxon>Bacillati</taxon>
        <taxon>Bacillota</taxon>
        <taxon>Clostridia</taxon>
        <taxon>Eubacteriales</taxon>
        <taxon>Symbiobacteriaceae</taxon>
        <taxon>Caldinitratiruptor</taxon>
    </lineage>
</organism>
<proteinExistence type="inferred from homology"/>
<dbReference type="RefSeq" id="WP_264844157.1">
    <property type="nucleotide sequence ID" value="NZ_AP025628.1"/>
</dbReference>
<dbReference type="GO" id="GO:0015658">
    <property type="term" value="F:branched-chain amino acid transmembrane transporter activity"/>
    <property type="evidence" value="ECO:0007669"/>
    <property type="project" value="InterPro"/>
</dbReference>
<dbReference type="InterPro" id="IPR052156">
    <property type="entry name" value="BCAA_Transport_ATP-bd_LivF"/>
</dbReference>
<evidence type="ECO:0000256" key="2">
    <source>
        <dbReference type="ARBA" id="ARBA00022448"/>
    </source>
</evidence>
<dbReference type="KEGG" id="cmic:caldi_11810"/>
<evidence type="ECO:0000256" key="5">
    <source>
        <dbReference type="ARBA" id="ARBA00022970"/>
    </source>
</evidence>
<keyword evidence="5" id="KW-0029">Amino-acid transport</keyword>
<dbReference type="InterPro" id="IPR003439">
    <property type="entry name" value="ABC_transporter-like_ATP-bd"/>
</dbReference>
<dbReference type="AlphaFoldDB" id="A0AA35G5T6"/>
<accession>A0AA35G5T6</accession>